<comment type="caution">
    <text evidence="2">The sequence shown here is derived from an EMBL/GenBank/DDBJ whole genome shotgun (WGS) entry which is preliminary data.</text>
</comment>
<dbReference type="EMBL" id="BLKG01000016">
    <property type="protein sequence ID" value="GFF78677.1"/>
    <property type="molecule type" value="Genomic_DNA"/>
</dbReference>
<feature type="region of interest" description="Disordered" evidence="1">
    <location>
        <begin position="27"/>
        <end position="69"/>
    </location>
</feature>
<keyword evidence="3" id="KW-1185">Reference proteome</keyword>
<evidence type="ECO:0000256" key="1">
    <source>
        <dbReference type="SAM" id="MobiDB-lite"/>
    </source>
</evidence>
<accession>A0ABQ1ACA6</accession>
<sequence>MVGPVTNNYHHGNYCCKWVGSATNPPPAKLPPASTAANTTHATKARAGPKEVTSPAPEKGIQRYQRPASRAPVVAVEFDPLQGPPQGSRVPGPTTPNWAQPWRLRTREIRVRLLQLLGYYTPVPDSVEDMPLNVAGRTGAVRAAEREVKSKLTRTQRSCVVLLDPVSAVDWATKNGKELQKELKNQWHRDAVLLQARGEEASEPCSQCAKNGGVFQSCVAAHEVSNADGKRRVLFAGACANCTWHSKGAQCKFYGGKSAHWDSEGRPLTAGTATKEHFGSF</sequence>
<protein>
    <submittedName>
        <fullName evidence="2">Uncharacterized protein</fullName>
    </submittedName>
</protein>
<dbReference type="InterPro" id="IPR022190">
    <property type="entry name" value="DUF3716"/>
</dbReference>
<gene>
    <name evidence="2" type="ORF">IFM53868_02405</name>
</gene>
<reference evidence="2 3" key="1">
    <citation type="submission" date="2020-01" db="EMBL/GenBank/DDBJ databases">
        <title>Draft genome sequence of Aspergillus udagawae IFM 53868.</title>
        <authorList>
            <person name="Takahashi H."/>
            <person name="Yaguchi T."/>
        </authorList>
    </citation>
    <scope>NUCLEOTIDE SEQUENCE [LARGE SCALE GENOMIC DNA]</scope>
    <source>
        <strain evidence="2 3">IFM 53868</strain>
    </source>
</reference>
<organism evidence="2 3">
    <name type="scientific">Aspergillus udagawae</name>
    <dbReference type="NCBI Taxonomy" id="91492"/>
    <lineage>
        <taxon>Eukaryota</taxon>
        <taxon>Fungi</taxon>
        <taxon>Dikarya</taxon>
        <taxon>Ascomycota</taxon>
        <taxon>Pezizomycotina</taxon>
        <taxon>Eurotiomycetes</taxon>
        <taxon>Eurotiomycetidae</taxon>
        <taxon>Eurotiales</taxon>
        <taxon>Aspergillaceae</taxon>
        <taxon>Aspergillus</taxon>
        <taxon>Aspergillus subgen. Fumigati</taxon>
    </lineage>
</organism>
<name>A0ABQ1ACA6_9EURO</name>
<evidence type="ECO:0000313" key="2">
    <source>
        <dbReference type="EMBL" id="GFF78677.1"/>
    </source>
</evidence>
<evidence type="ECO:0000313" key="3">
    <source>
        <dbReference type="Proteomes" id="UP000465266"/>
    </source>
</evidence>
<dbReference type="Proteomes" id="UP000465266">
    <property type="component" value="Unassembled WGS sequence"/>
</dbReference>
<proteinExistence type="predicted"/>
<dbReference type="Pfam" id="PF12511">
    <property type="entry name" value="DUF3716"/>
    <property type="match status" value="1"/>
</dbReference>